<feature type="transmembrane region" description="Helical" evidence="2">
    <location>
        <begin position="170"/>
        <end position="192"/>
    </location>
</feature>
<protein>
    <recommendedName>
        <fullName evidence="5">Transmembrane protein</fullName>
    </recommendedName>
</protein>
<dbReference type="EMBL" id="CP136890">
    <property type="protein sequence ID" value="WOK94425.1"/>
    <property type="molecule type" value="Genomic_DNA"/>
</dbReference>
<gene>
    <name evidence="3" type="ORF">Cni_G03127</name>
</gene>
<keyword evidence="2" id="KW-0812">Transmembrane</keyword>
<feature type="region of interest" description="Disordered" evidence="1">
    <location>
        <begin position="1"/>
        <end position="48"/>
    </location>
</feature>
<evidence type="ECO:0000313" key="4">
    <source>
        <dbReference type="Proteomes" id="UP001327560"/>
    </source>
</evidence>
<evidence type="ECO:0000256" key="2">
    <source>
        <dbReference type="SAM" id="Phobius"/>
    </source>
</evidence>
<dbReference type="AlphaFoldDB" id="A0AAQ3Q0U5"/>
<evidence type="ECO:0000313" key="3">
    <source>
        <dbReference type="EMBL" id="WOK94425.1"/>
    </source>
</evidence>
<proteinExistence type="predicted"/>
<keyword evidence="2" id="KW-1133">Transmembrane helix</keyword>
<evidence type="ECO:0008006" key="5">
    <source>
        <dbReference type="Google" id="ProtNLM"/>
    </source>
</evidence>
<organism evidence="3 4">
    <name type="scientific">Canna indica</name>
    <name type="common">Indian-shot</name>
    <dbReference type="NCBI Taxonomy" id="4628"/>
    <lineage>
        <taxon>Eukaryota</taxon>
        <taxon>Viridiplantae</taxon>
        <taxon>Streptophyta</taxon>
        <taxon>Embryophyta</taxon>
        <taxon>Tracheophyta</taxon>
        <taxon>Spermatophyta</taxon>
        <taxon>Magnoliopsida</taxon>
        <taxon>Liliopsida</taxon>
        <taxon>Zingiberales</taxon>
        <taxon>Cannaceae</taxon>
        <taxon>Canna</taxon>
    </lineage>
</organism>
<keyword evidence="2" id="KW-0472">Membrane</keyword>
<reference evidence="3 4" key="1">
    <citation type="submission" date="2023-10" db="EMBL/GenBank/DDBJ databases">
        <title>Chromosome-scale genome assembly provides insights into flower coloration mechanisms of Canna indica.</title>
        <authorList>
            <person name="Li C."/>
        </authorList>
    </citation>
    <scope>NUCLEOTIDE SEQUENCE [LARGE SCALE GENOMIC DNA]</scope>
    <source>
        <tissue evidence="3">Flower</tissue>
    </source>
</reference>
<keyword evidence="4" id="KW-1185">Reference proteome</keyword>
<name>A0AAQ3Q0U5_9LILI</name>
<evidence type="ECO:0000256" key="1">
    <source>
        <dbReference type="SAM" id="MobiDB-lite"/>
    </source>
</evidence>
<sequence length="207" mass="22227">MKSSALRTPRRPPSAPALQTSMRIPSTSALQIPSSTPSHGCGFSLEPLTPRFSADPEEVLTLSDIETLPGAKSTVEDELESLISVPITEKLGSQGSVEIPEEKSAAAADEKVETEIASRLRQALLEVRRSKGVSGESKKLLDALIEVAIRDVGADRCEDSHLMFLAKARIWIVCFLILMVAVMNLMAISVVFDGDGGQDFSGLLHPT</sequence>
<accession>A0AAQ3Q0U5</accession>
<feature type="compositionally biased region" description="Polar residues" evidence="1">
    <location>
        <begin position="17"/>
        <end position="38"/>
    </location>
</feature>
<dbReference type="Proteomes" id="UP001327560">
    <property type="component" value="Chromosome 1"/>
</dbReference>